<dbReference type="PANTHER" id="PTHR12526:SF510">
    <property type="entry name" value="D-INOSITOL 3-PHOSPHATE GLYCOSYLTRANSFERASE"/>
    <property type="match status" value="1"/>
</dbReference>
<reference evidence="4" key="2">
    <citation type="submission" date="2021-04" db="EMBL/GenBank/DDBJ databases">
        <authorList>
            <person name="Gilroy R."/>
        </authorList>
    </citation>
    <scope>NUCLEOTIDE SEQUENCE</scope>
    <source>
        <strain evidence="4">USAMLcec2-132</strain>
    </source>
</reference>
<keyword evidence="1 4" id="KW-0328">Glycosyltransferase</keyword>
<dbReference type="Proteomes" id="UP000823891">
    <property type="component" value="Unassembled WGS sequence"/>
</dbReference>
<gene>
    <name evidence="4" type="ORF">H9761_18330</name>
</gene>
<evidence type="ECO:0000259" key="3">
    <source>
        <dbReference type="Pfam" id="PF13524"/>
    </source>
</evidence>
<evidence type="ECO:0000256" key="1">
    <source>
        <dbReference type="ARBA" id="ARBA00022676"/>
    </source>
</evidence>
<accession>A0A9D2NI42</accession>
<dbReference type="InterPro" id="IPR055259">
    <property type="entry name" value="YkvP/CgeB_Glyco_trans-like"/>
</dbReference>
<comment type="caution">
    <text evidence="4">The sequence shown here is derived from an EMBL/GenBank/DDBJ whole genome shotgun (WGS) entry which is preliminary data.</text>
</comment>
<reference evidence="4" key="1">
    <citation type="journal article" date="2021" name="PeerJ">
        <title>Extensive microbial diversity within the chicken gut microbiome revealed by metagenomics and culture.</title>
        <authorList>
            <person name="Gilroy R."/>
            <person name="Ravi A."/>
            <person name="Getino M."/>
            <person name="Pursley I."/>
            <person name="Horton D.L."/>
            <person name="Alikhan N.F."/>
            <person name="Baker D."/>
            <person name="Gharbi K."/>
            <person name="Hall N."/>
            <person name="Watson M."/>
            <person name="Adriaenssens E.M."/>
            <person name="Foster-Nyarko E."/>
            <person name="Jarju S."/>
            <person name="Secka A."/>
            <person name="Antonio M."/>
            <person name="Oren A."/>
            <person name="Chaudhuri R.R."/>
            <person name="La Ragione R."/>
            <person name="Hildebrand F."/>
            <person name="Pallen M.J."/>
        </authorList>
    </citation>
    <scope>NUCLEOTIDE SEQUENCE</scope>
    <source>
        <strain evidence="4">USAMLcec2-132</strain>
    </source>
</reference>
<evidence type="ECO:0000256" key="2">
    <source>
        <dbReference type="ARBA" id="ARBA00022679"/>
    </source>
</evidence>
<keyword evidence="2 4" id="KW-0808">Transferase</keyword>
<dbReference type="Pfam" id="PF13524">
    <property type="entry name" value="Glyco_trans_1_2"/>
    <property type="match status" value="1"/>
</dbReference>
<sequence length="1097" mass="126697">MIKTWIDYLKQHRHNLKVFLEDECHINTQKLSENNGHTFFSDKLQAKSLKELRVGAIMDRFTLDCYRPECSLLELTPQNWKEEINSFRPELIFIESAWQGKDGLWYRKIANGSPELYEMTSYCHEKGIPVVFWNKEDPIYTDTFMPAAQCADFVFTTDIDCIRKYKDLLGHENVFFLHFAAQPAIHNPIEKYVRKDRFCFAGAYYHRYPERSKTFDAFSEFFIAQKGMDIYDRNHVAPRPEHAFPERYRPYILGTLDPSEIDKAYKGYNYGINMNSVWQSQTMFARRVFEMLASNTVTIGNYSRGLKNLFGDLTICTNDAKTLSHTFRQYCTDSEASHKYRLLGLRKVLSEHLYEDRLGYISRKVYGKDLKSALPPVTLLANPAPHELNSILTAFKRQEYAKKHLILFGEYKEAEAPDISVISAENLYEKNVSSLISDGFIGVLNGKNYYGKNYLQDLVLTLRYMQVDGIGKSTYYSNNTLYGIQLKHPDRLYSVAEKLKTDRSIFSHDFCGQFTLNILFHDAPLKNGRFFSVDEFNFCENFQGDACPTVDDMILPDQGIPLTAIEAAAEKIQSDMTNTALARISSKELAGHCSCSPSITTALHEADWNIRSSLEEKAVQYVYLDKWYEAAEYVKENKLSLQFTGRGNLDLLGTCVFYDDRKGKISPAFPRLNTLSSIDIPENAKYFRLGFRISGSGECNIREILIGLEKSHDELSCFLSRSNVLVLSNQYPSPEALYRNMFVHKRALSYKESGFLCDVMRMNIFCRNSFQEFEGINVIEGQADRLYTILESGTIDTVCVHFLDEGMWNVLRRFGKRLRILVWLHGAEIQLWWRRKFNYTTPSELEKAKKESEKRQVFWKTVFDGIDNYNLHFIFVSEYFANESFKDNNIPLPLEKYSIIHNCIDTDLFQYNKKPAEQRKKLLSIRPYASSIYANDLTAKTIIELSKEPFFHDLEFRIIGNGEQFDAITSPLKRYKNVILEKRFLRQDEIAALHQSYGIFIIPTRSDTQGVSRDEAMSSGLVPVTNAVTAIPEFVDDSCGILAPAEDYKAMAEGIKRLYQDPDLFETMSQNAAERVRRQSSKELTIGKEIGLIYKSR</sequence>
<proteinExistence type="predicted"/>
<dbReference type="GO" id="GO:0016757">
    <property type="term" value="F:glycosyltransferase activity"/>
    <property type="evidence" value="ECO:0007669"/>
    <property type="project" value="UniProtKB-KW"/>
</dbReference>
<dbReference type="SUPFAM" id="SSF53756">
    <property type="entry name" value="UDP-Glycosyltransferase/glycogen phosphorylase"/>
    <property type="match status" value="1"/>
</dbReference>
<dbReference type="CDD" id="cd03801">
    <property type="entry name" value="GT4_PimA-like"/>
    <property type="match status" value="1"/>
</dbReference>
<protein>
    <submittedName>
        <fullName evidence="4">Glycosyltransferase</fullName>
        <ecNumber evidence="4">2.4.-.-</ecNumber>
    </submittedName>
</protein>
<evidence type="ECO:0000313" key="5">
    <source>
        <dbReference type="Proteomes" id="UP000823891"/>
    </source>
</evidence>
<dbReference type="EMBL" id="DWWS01000069">
    <property type="protein sequence ID" value="HJC25623.1"/>
    <property type="molecule type" value="Genomic_DNA"/>
</dbReference>
<feature type="domain" description="Spore protein YkvP/CgeB glycosyl transferase-like" evidence="3">
    <location>
        <begin position="250"/>
        <end position="360"/>
    </location>
</feature>
<name>A0A9D2NI42_9FIRM</name>
<dbReference type="PANTHER" id="PTHR12526">
    <property type="entry name" value="GLYCOSYLTRANSFERASE"/>
    <property type="match status" value="1"/>
</dbReference>
<organism evidence="4 5">
    <name type="scientific">Candidatus Eisenbergiella merdavium</name>
    <dbReference type="NCBI Taxonomy" id="2838551"/>
    <lineage>
        <taxon>Bacteria</taxon>
        <taxon>Bacillati</taxon>
        <taxon>Bacillota</taxon>
        <taxon>Clostridia</taxon>
        <taxon>Lachnospirales</taxon>
        <taxon>Lachnospiraceae</taxon>
        <taxon>Eisenbergiella</taxon>
    </lineage>
</organism>
<dbReference type="AlphaFoldDB" id="A0A9D2NI42"/>
<dbReference type="EC" id="2.4.-.-" evidence="4"/>
<evidence type="ECO:0000313" key="4">
    <source>
        <dbReference type="EMBL" id="HJC25623.1"/>
    </source>
</evidence>
<dbReference type="Gene3D" id="3.40.50.2000">
    <property type="entry name" value="Glycogen Phosphorylase B"/>
    <property type="match status" value="2"/>
</dbReference>
<dbReference type="Pfam" id="PF13692">
    <property type="entry name" value="Glyco_trans_1_4"/>
    <property type="match status" value="1"/>
</dbReference>